<dbReference type="InterPro" id="IPR036322">
    <property type="entry name" value="WD40_repeat_dom_sf"/>
</dbReference>
<protein>
    <submittedName>
        <fullName evidence="5">Uncharacterized protein</fullName>
    </submittedName>
</protein>
<proteinExistence type="predicted"/>
<sequence>MDRQRPPLGGGQRRVANPAGKFSAAQSHLLNDKYMDDFEKAWEEMHGLALTERGGSGSRGGGGGGMGGPYGDPCGGGGGGGGGFAAQQRSLYAALEDPSGLDGPPIPLGGGGAGSRAGSGRPGSNQRPSYGVSPSRSRIPARPSPGAASSSSYARGPSPSGRAGAPSSCARAPSPSYGAPPGSASAARGGPVAGRRAGLGSARSGGGGGGGGGGGWDDDGPFGSGAAGGGGGGGLAAARAGGPFGGRGGGGVGVGGAVPGRYPGRVVPGWTSGPLDPAGVLCDLSDRPNTCSAAAWARGEVVIGSTDHALYVLDAAKGTRKRTLYSKTCGHTEWVTCVCYTPDGRIVSGGMDSKLWVWPAGGVRGMQAEAHFGPISQVKYDPASGMVASASYDKTIRLWQLGARAHEAGCLQGHDAPVLEMQISADGRIASGDRSGHVLLWDTGAGGVSWRMRGAHQGHVTALAWFEAEGAGGPFAGGGGGGGGEMAGCFVTGGQDGCVRVWDPRKKTHVARVELHVNEQGRGAVGDIIAGGPATCGLVLTAGADGTVRSLDPRLGFALAATARLTDFPYSMTAAGGVGVVGCGDGSVHFVDVQTGDTLYALGANRAAVRCLEASGERLVTSGDDGNAVVYTFA</sequence>
<dbReference type="PROSITE" id="PS50082">
    <property type="entry name" value="WD_REPEATS_2"/>
    <property type="match status" value="4"/>
</dbReference>
<feature type="compositionally biased region" description="Gly residues" evidence="4">
    <location>
        <begin position="222"/>
        <end position="235"/>
    </location>
</feature>
<organism evidence="5 6">
    <name type="scientific">Edaphochlamys debaryana</name>
    <dbReference type="NCBI Taxonomy" id="47281"/>
    <lineage>
        <taxon>Eukaryota</taxon>
        <taxon>Viridiplantae</taxon>
        <taxon>Chlorophyta</taxon>
        <taxon>core chlorophytes</taxon>
        <taxon>Chlorophyceae</taxon>
        <taxon>CS clade</taxon>
        <taxon>Chlamydomonadales</taxon>
        <taxon>Chlamydomonadales incertae sedis</taxon>
        <taxon>Edaphochlamys</taxon>
    </lineage>
</organism>
<reference evidence="5" key="1">
    <citation type="journal article" date="2020" name="bioRxiv">
        <title>Comparative genomics of Chlamydomonas.</title>
        <authorList>
            <person name="Craig R.J."/>
            <person name="Hasan A.R."/>
            <person name="Ness R.W."/>
            <person name="Keightley P.D."/>
        </authorList>
    </citation>
    <scope>NUCLEOTIDE SEQUENCE</scope>
    <source>
        <strain evidence="5">CCAP 11/70</strain>
    </source>
</reference>
<dbReference type="PROSITE" id="PS50294">
    <property type="entry name" value="WD_REPEATS_REGION"/>
    <property type="match status" value="1"/>
</dbReference>
<feature type="repeat" description="WD" evidence="3">
    <location>
        <begin position="411"/>
        <end position="442"/>
    </location>
</feature>
<keyword evidence="2" id="KW-0677">Repeat</keyword>
<feature type="region of interest" description="Disordered" evidence="4">
    <location>
        <begin position="49"/>
        <end position="235"/>
    </location>
</feature>
<evidence type="ECO:0000256" key="2">
    <source>
        <dbReference type="ARBA" id="ARBA00022737"/>
    </source>
</evidence>
<dbReference type="Proteomes" id="UP000612055">
    <property type="component" value="Unassembled WGS sequence"/>
</dbReference>
<evidence type="ECO:0000256" key="4">
    <source>
        <dbReference type="SAM" id="MobiDB-lite"/>
    </source>
</evidence>
<dbReference type="SMART" id="SM00320">
    <property type="entry name" value="WD40"/>
    <property type="match status" value="6"/>
</dbReference>
<dbReference type="PANTHER" id="PTHR19848">
    <property type="entry name" value="WD40 REPEAT PROTEIN"/>
    <property type="match status" value="1"/>
</dbReference>
<dbReference type="PANTHER" id="PTHR19848:SF7">
    <property type="entry name" value="F-BOX AND WD-40 DOMAIN PROTEIN 7"/>
    <property type="match status" value="1"/>
</dbReference>
<dbReference type="InterPro" id="IPR020472">
    <property type="entry name" value="WD40_PAC1"/>
</dbReference>
<keyword evidence="1 3" id="KW-0853">WD repeat</keyword>
<feature type="repeat" description="WD" evidence="3">
    <location>
        <begin position="328"/>
        <end position="358"/>
    </location>
</feature>
<feature type="compositionally biased region" description="Low complexity" evidence="4">
    <location>
        <begin position="133"/>
        <end position="202"/>
    </location>
</feature>
<evidence type="ECO:0000256" key="3">
    <source>
        <dbReference type="PROSITE-ProRule" id="PRU00221"/>
    </source>
</evidence>
<dbReference type="InterPro" id="IPR001680">
    <property type="entry name" value="WD40_rpt"/>
</dbReference>
<dbReference type="PRINTS" id="PR00320">
    <property type="entry name" value="GPROTEINBRPT"/>
</dbReference>
<evidence type="ECO:0000256" key="1">
    <source>
        <dbReference type="ARBA" id="ARBA00022574"/>
    </source>
</evidence>
<dbReference type="InterPro" id="IPR015943">
    <property type="entry name" value="WD40/YVTN_repeat-like_dom_sf"/>
</dbReference>
<dbReference type="Pfam" id="PF00400">
    <property type="entry name" value="WD40"/>
    <property type="match status" value="4"/>
</dbReference>
<dbReference type="OrthoDB" id="256303at2759"/>
<feature type="repeat" description="WD" evidence="3">
    <location>
        <begin position="490"/>
        <end position="512"/>
    </location>
</feature>
<feature type="compositionally biased region" description="Gly residues" evidence="4">
    <location>
        <begin position="203"/>
        <end position="215"/>
    </location>
</feature>
<dbReference type="SUPFAM" id="SSF50978">
    <property type="entry name" value="WD40 repeat-like"/>
    <property type="match status" value="1"/>
</dbReference>
<accession>A0A835XGY5</accession>
<feature type="compositionally biased region" description="Gly residues" evidence="4">
    <location>
        <begin position="108"/>
        <end position="121"/>
    </location>
</feature>
<feature type="repeat" description="WD" evidence="3">
    <location>
        <begin position="368"/>
        <end position="401"/>
    </location>
</feature>
<name>A0A835XGY5_9CHLO</name>
<evidence type="ECO:0000313" key="5">
    <source>
        <dbReference type="EMBL" id="KAG2484442.1"/>
    </source>
</evidence>
<gene>
    <name evidence="5" type="ORF">HYH03_016752</name>
</gene>
<dbReference type="AlphaFoldDB" id="A0A835XGY5"/>
<comment type="caution">
    <text evidence="5">The sequence shown here is derived from an EMBL/GenBank/DDBJ whole genome shotgun (WGS) entry which is preliminary data.</text>
</comment>
<feature type="compositionally biased region" description="Gly residues" evidence="4">
    <location>
        <begin position="54"/>
        <end position="84"/>
    </location>
</feature>
<dbReference type="Gene3D" id="2.130.10.10">
    <property type="entry name" value="YVTN repeat-like/Quinoprotein amine dehydrogenase"/>
    <property type="match status" value="3"/>
</dbReference>
<feature type="region of interest" description="Disordered" evidence="4">
    <location>
        <begin position="1"/>
        <end position="20"/>
    </location>
</feature>
<evidence type="ECO:0000313" key="6">
    <source>
        <dbReference type="Proteomes" id="UP000612055"/>
    </source>
</evidence>
<keyword evidence="6" id="KW-1185">Reference proteome</keyword>
<dbReference type="EMBL" id="JAEHOE010000150">
    <property type="protein sequence ID" value="KAG2484442.1"/>
    <property type="molecule type" value="Genomic_DNA"/>
</dbReference>